<dbReference type="InterPro" id="IPR013766">
    <property type="entry name" value="Thioredoxin_domain"/>
</dbReference>
<dbReference type="RefSeq" id="XP_023565246.1">
    <property type="nucleotide sequence ID" value="XM_023709478.1"/>
</dbReference>
<reference evidence="3" key="1">
    <citation type="submission" date="2025-08" db="UniProtKB">
        <authorList>
            <consortium name="RefSeq"/>
        </authorList>
    </citation>
    <scope>IDENTIFICATION</scope>
</reference>
<dbReference type="GeneID" id="111815172"/>
<dbReference type="PANTHER" id="PTHR10438:SF18">
    <property type="entry name" value="THIOREDOXIN"/>
    <property type="match status" value="1"/>
</dbReference>
<dbReference type="InParanoid" id="A0A6P6DZ39"/>
<dbReference type="InterPro" id="IPR017937">
    <property type="entry name" value="Thioredoxin_CS"/>
</dbReference>
<evidence type="ECO:0000313" key="2">
    <source>
        <dbReference type="Proteomes" id="UP000515203"/>
    </source>
</evidence>
<evidence type="ECO:0000259" key="1">
    <source>
        <dbReference type="Pfam" id="PF00085"/>
    </source>
</evidence>
<accession>A0A6P6DZ39</accession>
<protein>
    <submittedName>
        <fullName evidence="3">Thioredoxin-2, mitochondrial-like</fullName>
    </submittedName>
</protein>
<dbReference type="AlphaFoldDB" id="A0A6P6DZ39"/>
<dbReference type="PROSITE" id="PS00194">
    <property type="entry name" value="THIOREDOXIN_1"/>
    <property type="match status" value="1"/>
</dbReference>
<evidence type="ECO:0000313" key="3">
    <source>
        <dbReference type="RefSeq" id="XP_023565246.1"/>
    </source>
</evidence>
<name>A0A6P6DZ39_OCTDE</name>
<proteinExistence type="predicted"/>
<dbReference type="CDD" id="cd02947">
    <property type="entry name" value="TRX_family"/>
    <property type="match status" value="1"/>
</dbReference>
<feature type="domain" description="Thioredoxin" evidence="1">
    <location>
        <begin position="36"/>
        <end position="118"/>
    </location>
</feature>
<gene>
    <name evidence="3" type="primary">LOC111815172</name>
</gene>
<organism evidence="2 3">
    <name type="scientific">Octodon degus</name>
    <name type="common">Degu</name>
    <name type="synonym">Sciurus degus</name>
    <dbReference type="NCBI Taxonomy" id="10160"/>
    <lineage>
        <taxon>Eukaryota</taxon>
        <taxon>Metazoa</taxon>
        <taxon>Chordata</taxon>
        <taxon>Craniata</taxon>
        <taxon>Vertebrata</taxon>
        <taxon>Euteleostomi</taxon>
        <taxon>Mammalia</taxon>
        <taxon>Eutheria</taxon>
        <taxon>Euarchontoglires</taxon>
        <taxon>Glires</taxon>
        <taxon>Rodentia</taxon>
        <taxon>Hystricomorpha</taxon>
        <taxon>Octodontidae</taxon>
        <taxon>Octodon</taxon>
    </lineage>
</organism>
<dbReference type="Pfam" id="PF00085">
    <property type="entry name" value="Thioredoxin"/>
    <property type="match status" value="1"/>
</dbReference>
<keyword evidence="2" id="KW-1185">Reference proteome</keyword>
<dbReference type="Gene3D" id="3.40.30.10">
    <property type="entry name" value="Glutaredoxin"/>
    <property type="match status" value="2"/>
</dbReference>
<dbReference type="InterPro" id="IPR050620">
    <property type="entry name" value="Thioredoxin_H-type-like"/>
</dbReference>
<dbReference type="Proteomes" id="UP000515203">
    <property type="component" value="Unplaced"/>
</dbReference>
<dbReference type="OrthoDB" id="2121326at2759"/>
<dbReference type="SUPFAM" id="SSF52833">
    <property type="entry name" value="Thioredoxin-like"/>
    <property type="match status" value="1"/>
</dbReference>
<sequence>MERGLTELPPVPSIRFHRLLRHLIRPPAASRVQQIESTEAFQQALAAAADKLVVDFSATYCGPCKTIKPFFHSLCDDCQDAAADCEVKCTPSFPLFKKGEKVSEFSGANKEKLEGTINELVCFLKNVTISYLKLISFALQKKNRDVGAGQGTCGLPPAEGALAAAFAPAGFPVPRTLPSAPPPRVT</sequence>
<dbReference type="PANTHER" id="PTHR10438">
    <property type="entry name" value="THIOREDOXIN"/>
    <property type="match status" value="1"/>
</dbReference>
<dbReference type="InterPro" id="IPR036249">
    <property type="entry name" value="Thioredoxin-like_sf"/>
</dbReference>